<dbReference type="PANTHER" id="PTHR43249:SF1">
    <property type="entry name" value="D-GLUCOSIDE 3-DEHYDROGENASE"/>
    <property type="match status" value="1"/>
</dbReference>
<proteinExistence type="predicted"/>
<protein>
    <submittedName>
        <fullName evidence="3">Gfo/Idh/MocA family oxidoreductase</fullName>
    </submittedName>
</protein>
<feature type="domain" description="Gfo/Idh/MocA-like oxidoreductase N-terminal" evidence="1">
    <location>
        <begin position="7"/>
        <end position="117"/>
    </location>
</feature>
<dbReference type="InterPro" id="IPR000683">
    <property type="entry name" value="Gfo/Idh/MocA-like_OxRdtase_N"/>
</dbReference>
<name>A0A7C4KJD4_9CHLR</name>
<evidence type="ECO:0000313" key="3">
    <source>
        <dbReference type="EMBL" id="HGS23242.1"/>
    </source>
</evidence>
<dbReference type="Gene3D" id="3.30.360.10">
    <property type="entry name" value="Dihydrodipicolinate Reductase, domain 2"/>
    <property type="match status" value="1"/>
</dbReference>
<accession>A0A7C4KJD4</accession>
<dbReference type="InterPro" id="IPR052515">
    <property type="entry name" value="Gfo/Idh/MocA_Oxidoreductase"/>
</dbReference>
<reference evidence="3" key="1">
    <citation type="journal article" date="2020" name="mSystems">
        <title>Genome- and Community-Level Interaction Insights into Carbon Utilization and Element Cycling Functions of Hydrothermarchaeota in Hydrothermal Sediment.</title>
        <authorList>
            <person name="Zhou Z."/>
            <person name="Liu Y."/>
            <person name="Xu W."/>
            <person name="Pan J."/>
            <person name="Luo Z.H."/>
            <person name="Li M."/>
        </authorList>
    </citation>
    <scope>NUCLEOTIDE SEQUENCE [LARGE SCALE GENOMIC DNA]</scope>
    <source>
        <strain evidence="3">SpSt-573</strain>
    </source>
</reference>
<evidence type="ECO:0000259" key="1">
    <source>
        <dbReference type="Pfam" id="PF01408"/>
    </source>
</evidence>
<gene>
    <name evidence="3" type="ORF">ENT37_15425</name>
</gene>
<comment type="caution">
    <text evidence="3">The sequence shown here is derived from an EMBL/GenBank/DDBJ whole genome shotgun (WGS) entry which is preliminary data.</text>
</comment>
<dbReference type="SUPFAM" id="SSF51735">
    <property type="entry name" value="NAD(P)-binding Rossmann-fold domains"/>
    <property type="match status" value="1"/>
</dbReference>
<dbReference type="Pfam" id="PF22725">
    <property type="entry name" value="GFO_IDH_MocA_C3"/>
    <property type="match status" value="1"/>
</dbReference>
<sequence length="393" mass="44711">MNKDRVKLAVIGVGNMGSFHVRDLAKQATAELVAICDIDREKADRYASEFGVPAFYDYRDMLDRIALDGVVIATPHYDHTPISIDAFQRGLHVLVEKPIAVHVKDARKMIAAYQEARKARPDLVFAIMFQQRTYGFWRKIKSLIDDGELGKLVRATWIITDWFRTQAYYDSGGWRATWRGEGGGVLLNQCPHNLDLFQWFTGMPRLVAGFASIGKYHNIEVEDEVTGYFEYENGLVGHFITTTAESPGTNRLEIVGENGKLVFEDGKLTFVRNRQSMFTFSKTSKSAFDKVEAWEINIPYHHHGEGGHRFILENFAKAILFGEPLIARGEEGLNSLTLSNAMMLSSWLKKPVELPFDEDEYEARLMELVRTSRFQKPAPVTLDEDLNKSFGFH</sequence>
<dbReference type="Pfam" id="PF01408">
    <property type="entry name" value="GFO_IDH_MocA"/>
    <property type="match status" value="1"/>
</dbReference>
<organism evidence="3">
    <name type="scientific">Anaerolinea thermolimosa</name>
    <dbReference type="NCBI Taxonomy" id="229919"/>
    <lineage>
        <taxon>Bacteria</taxon>
        <taxon>Bacillati</taxon>
        <taxon>Chloroflexota</taxon>
        <taxon>Anaerolineae</taxon>
        <taxon>Anaerolineales</taxon>
        <taxon>Anaerolineaceae</taxon>
        <taxon>Anaerolinea</taxon>
    </lineage>
</organism>
<dbReference type="InterPro" id="IPR036291">
    <property type="entry name" value="NAD(P)-bd_dom_sf"/>
</dbReference>
<dbReference type="SUPFAM" id="SSF55347">
    <property type="entry name" value="Glyceraldehyde-3-phosphate dehydrogenase-like, C-terminal domain"/>
    <property type="match status" value="1"/>
</dbReference>
<dbReference type="EMBL" id="DSYK01000778">
    <property type="protein sequence ID" value="HGS23242.1"/>
    <property type="molecule type" value="Genomic_DNA"/>
</dbReference>
<dbReference type="GO" id="GO:0000166">
    <property type="term" value="F:nucleotide binding"/>
    <property type="evidence" value="ECO:0007669"/>
    <property type="project" value="InterPro"/>
</dbReference>
<dbReference type="PANTHER" id="PTHR43249">
    <property type="entry name" value="UDP-N-ACETYL-2-AMINO-2-DEOXY-D-GLUCURONATE OXIDASE"/>
    <property type="match status" value="1"/>
</dbReference>
<dbReference type="AlphaFoldDB" id="A0A7C4KJD4"/>
<feature type="domain" description="GFO/IDH/MocA-like oxidoreductase" evidence="2">
    <location>
        <begin position="137"/>
        <end position="261"/>
    </location>
</feature>
<dbReference type="Gene3D" id="3.40.50.720">
    <property type="entry name" value="NAD(P)-binding Rossmann-like Domain"/>
    <property type="match status" value="1"/>
</dbReference>
<evidence type="ECO:0000259" key="2">
    <source>
        <dbReference type="Pfam" id="PF22725"/>
    </source>
</evidence>
<dbReference type="InterPro" id="IPR055170">
    <property type="entry name" value="GFO_IDH_MocA-like_dom"/>
</dbReference>